<dbReference type="SUPFAM" id="SSF101690">
    <property type="entry name" value="PAZ domain"/>
    <property type="match status" value="1"/>
</dbReference>
<evidence type="ECO:0000313" key="4">
    <source>
        <dbReference type="EMBL" id="KAJ3121249.1"/>
    </source>
</evidence>
<dbReference type="InterPro" id="IPR032474">
    <property type="entry name" value="Argonaute_N"/>
</dbReference>
<gene>
    <name evidence="4" type="primary">AGO1_3</name>
    <name evidence="4" type="ORF">HK100_012454</name>
</gene>
<dbReference type="GO" id="GO:0003723">
    <property type="term" value="F:RNA binding"/>
    <property type="evidence" value="ECO:0007669"/>
    <property type="project" value="InterPro"/>
</dbReference>
<dbReference type="InterPro" id="IPR036397">
    <property type="entry name" value="RNaseH_sf"/>
</dbReference>
<feature type="compositionally biased region" description="Low complexity" evidence="1">
    <location>
        <begin position="58"/>
        <end position="74"/>
    </location>
</feature>
<dbReference type="CDD" id="cd04657">
    <property type="entry name" value="Piwi_ago-like"/>
    <property type="match status" value="1"/>
</dbReference>
<keyword evidence="5" id="KW-1185">Reference proteome</keyword>
<dbReference type="InterPro" id="IPR003165">
    <property type="entry name" value="Piwi"/>
</dbReference>
<dbReference type="InterPro" id="IPR014811">
    <property type="entry name" value="ArgoL1"/>
</dbReference>
<dbReference type="PROSITE" id="PS50821">
    <property type="entry name" value="PAZ"/>
    <property type="match status" value="1"/>
</dbReference>
<feature type="domain" description="Piwi" evidence="3">
    <location>
        <begin position="646"/>
        <end position="950"/>
    </location>
</feature>
<dbReference type="InterPro" id="IPR036085">
    <property type="entry name" value="PAZ_dom_sf"/>
</dbReference>
<sequence>MDADNGRGGRGGGRGGRGGRGGGGAGGRGGGGGGGRGGRGGGQQGRGGQGGGRGGFVQGQAQGGAASASASGAAPAPVRSAWPPSSSAQQPQQQQQQRQQGEETAKLSKLPRAFTERVAAPPFEVDSAIVTLERVRPVRPALGSRGKKIKLFANCYPLSIPDADCYHYDVDIKPETLPAVNRRIFEQWKKAHASIEAKVAVYDGRKNLYTPKRLPIAEEGDSLDVVLKNDDSDREQKFKVKVKLAAVINMERLHRFIANKGDGDVPREAMTVLDLILAARPNTLFTPINKKTGSSFYQPYNPEFNISGGLNMRQGWKQSVKVTYKEVLLNLDVACTAFYRAGPLVDVVSFFFNRNRIQDVNPRSLAPGTIEFQRLSKFLSNVNVDITYRDTGRRKYKIRGLSKQTPDKAIITKDDKTKITVKDYFFKEFKRTIQYPFLPLVMCGNTGQILIPMEFLIVRDGQRHLGKLSDVQTANVIKITAVPPPDRQKRISDGRTKLHDATGGDSLLKAWGVNIDPGMKKVDGRVLQTPVVTGSAQVTPQNGAYDLAKVGNVKFFKPAKLEYWGIAVFGDTRNMQFAATQDFMQRLFTECVNRGMYVSKRDIGKVTVAQQRRSIEETLLDANTAVIEAARLALPPGTAMPTCAQLIFCIFERGNGIYDEIKLLAETKLNLMTQCFLAKHLPPHGPKPGVTTNLALKVNAKLGGVNMVVDPATQLNVLGKPIPTMIMGADVTHPPPGANGGVSIASVVASMDAKYAEYRAAIRVQGPRLEIIGDIKSMAMEHLQQFQIRARGRLPDRLLFFRDGVSEGQFGEVALQEVQNLKLALREAGAGNCKLTFLVVNKRHAYRFFAQDSKDADRKGNLMAGTVIDSGITHPFEFDFFLNSHQGLQGTSRSSHYHVLYDENGFTADDLQEITYRMCYLFARATRSVSIVPAVYYAHLVAYRARCYRPGGTGGFSELAGSSVTGIESAAIDEFESVTDEMKKTMYFT</sequence>
<evidence type="ECO:0000259" key="3">
    <source>
        <dbReference type="PROSITE" id="PS50822"/>
    </source>
</evidence>
<dbReference type="Gene3D" id="3.30.420.10">
    <property type="entry name" value="Ribonuclease H-like superfamily/Ribonuclease H"/>
    <property type="match status" value="1"/>
</dbReference>
<dbReference type="PROSITE" id="PS50822">
    <property type="entry name" value="PIWI"/>
    <property type="match status" value="1"/>
</dbReference>
<dbReference type="SMART" id="SM00950">
    <property type="entry name" value="Piwi"/>
    <property type="match status" value="1"/>
</dbReference>
<dbReference type="Gene3D" id="2.170.260.10">
    <property type="entry name" value="paz domain"/>
    <property type="match status" value="1"/>
</dbReference>
<name>A0AAD5SZP8_9FUNG</name>
<evidence type="ECO:0000259" key="2">
    <source>
        <dbReference type="PROSITE" id="PS50821"/>
    </source>
</evidence>
<feature type="compositionally biased region" description="Gly residues" evidence="1">
    <location>
        <begin position="8"/>
        <end position="57"/>
    </location>
</feature>
<dbReference type="Pfam" id="PF02170">
    <property type="entry name" value="PAZ"/>
    <property type="match status" value="1"/>
</dbReference>
<dbReference type="CDD" id="cd02846">
    <property type="entry name" value="PAZ_argonaute_like"/>
    <property type="match status" value="1"/>
</dbReference>
<comment type="caution">
    <text evidence="4">The sequence shown here is derived from an EMBL/GenBank/DDBJ whole genome shotgun (WGS) entry which is preliminary data.</text>
</comment>
<feature type="region of interest" description="Disordered" evidence="1">
    <location>
        <begin position="1"/>
        <end position="112"/>
    </location>
</feature>
<dbReference type="SMART" id="SM01163">
    <property type="entry name" value="DUF1785"/>
    <property type="match status" value="1"/>
</dbReference>
<dbReference type="AlphaFoldDB" id="A0AAD5SZP8"/>
<dbReference type="InterPro" id="IPR012337">
    <property type="entry name" value="RNaseH-like_sf"/>
</dbReference>
<protein>
    <submittedName>
        <fullName evidence="4">Argonaute 1</fullName>
    </submittedName>
</protein>
<dbReference type="Pfam" id="PF02171">
    <property type="entry name" value="Piwi"/>
    <property type="match status" value="1"/>
</dbReference>
<accession>A0AAD5SZP8</accession>
<dbReference type="Pfam" id="PF08699">
    <property type="entry name" value="ArgoL1"/>
    <property type="match status" value="1"/>
</dbReference>
<dbReference type="SUPFAM" id="SSF53098">
    <property type="entry name" value="Ribonuclease H-like"/>
    <property type="match status" value="1"/>
</dbReference>
<dbReference type="InterPro" id="IPR003100">
    <property type="entry name" value="PAZ_dom"/>
</dbReference>
<dbReference type="Proteomes" id="UP001211907">
    <property type="component" value="Unassembled WGS sequence"/>
</dbReference>
<organism evidence="4 5">
    <name type="scientific">Physocladia obscura</name>
    <dbReference type="NCBI Taxonomy" id="109957"/>
    <lineage>
        <taxon>Eukaryota</taxon>
        <taxon>Fungi</taxon>
        <taxon>Fungi incertae sedis</taxon>
        <taxon>Chytridiomycota</taxon>
        <taxon>Chytridiomycota incertae sedis</taxon>
        <taxon>Chytridiomycetes</taxon>
        <taxon>Chytridiales</taxon>
        <taxon>Chytriomycetaceae</taxon>
        <taxon>Physocladia</taxon>
    </lineage>
</organism>
<feature type="domain" description="PAZ" evidence="2">
    <location>
        <begin position="347"/>
        <end position="460"/>
    </location>
</feature>
<feature type="compositionally biased region" description="Low complexity" evidence="1">
    <location>
        <begin position="83"/>
        <end position="99"/>
    </location>
</feature>
<dbReference type="EMBL" id="JADGJH010000896">
    <property type="protein sequence ID" value="KAJ3121249.1"/>
    <property type="molecule type" value="Genomic_DNA"/>
</dbReference>
<dbReference type="Gene3D" id="3.40.50.2300">
    <property type="match status" value="1"/>
</dbReference>
<proteinExistence type="predicted"/>
<dbReference type="InterPro" id="IPR045246">
    <property type="entry name" value="Piwi_ago-like"/>
</dbReference>
<reference evidence="4" key="1">
    <citation type="submission" date="2020-05" db="EMBL/GenBank/DDBJ databases">
        <title>Phylogenomic resolution of chytrid fungi.</title>
        <authorList>
            <person name="Stajich J.E."/>
            <person name="Amses K."/>
            <person name="Simmons R."/>
            <person name="Seto K."/>
            <person name="Myers J."/>
            <person name="Bonds A."/>
            <person name="Quandt C.A."/>
            <person name="Barry K."/>
            <person name="Liu P."/>
            <person name="Grigoriev I."/>
            <person name="Longcore J.E."/>
            <person name="James T.Y."/>
        </authorList>
    </citation>
    <scope>NUCLEOTIDE SEQUENCE</scope>
    <source>
        <strain evidence="4">JEL0513</strain>
    </source>
</reference>
<dbReference type="Pfam" id="PF16487">
    <property type="entry name" value="ArgoMid"/>
    <property type="match status" value="1"/>
</dbReference>
<dbReference type="PANTHER" id="PTHR22891">
    <property type="entry name" value="EUKARYOTIC TRANSLATION INITIATION FACTOR 2C"/>
    <property type="match status" value="1"/>
</dbReference>
<evidence type="ECO:0000256" key="1">
    <source>
        <dbReference type="SAM" id="MobiDB-lite"/>
    </source>
</evidence>
<evidence type="ECO:0000313" key="5">
    <source>
        <dbReference type="Proteomes" id="UP001211907"/>
    </source>
</evidence>
<dbReference type="InterPro" id="IPR032473">
    <property type="entry name" value="Argonaute_Mid_dom"/>
</dbReference>
<dbReference type="Pfam" id="PF16486">
    <property type="entry name" value="ArgoN"/>
    <property type="match status" value="1"/>
</dbReference>